<proteinExistence type="predicted"/>
<dbReference type="AlphaFoldDB" id="A0A5R8WRJ4"/>
<dbReference type="Proteomes" id="UP000305517">
    <property type="component" value="Unassembled WGS sequence"/>
</dbReference>
<comment type="caution">
    <text evidence="1">The sequence shown here is derived from an EMBL/GenBank/DDBJ whole genome shotgun (WGS) entry which is preliminary data.</text>
</comment>
<name>A0A5R8WRJ4_9BACT</name>
<sequence>MKLKDRYRQLQDPAFVKRMVTRSVHASMQLEAQTVPLHRVEELYEEVQREQAAKPAAPAAP</sequence>
<accession>A0A5R8WRJ4</accession>
<gene>
    <name evidence="1" type="ORF">FDY95_10255</name>
</gene>
<evidence type="ECO:0000313" key="1">
    <source>
        <dbReference type="EMBL" id="TLM93011.1"/>
    </source>
</evidence>
<protein>
    <submittedName>
        <fullName evidence="1">Uncharacterized protein</fullName>
    </submittedName>
</protein>
<reference evidence="1 2" key="1">
    <citation type="submission" date="2019-05" db="EMBL/GenBank/DDBJ databases">
        <title>Hymenobacter edaphi sp. nov., isolated from abandoned arsenic-contaminated farmland soil.</title>
        <authorList>
            <person name="Nie L."/>
        </authorList>
    </citation>
    <scope>NUCLEOTIDE SEQUENCE [LARGE SCALE GENOMIC DNA]</scope>
    <source>
        <strain evidence="1 2">1-3-3-8</strain>
    </source>
</reference>
<evidence type="ECO:0000313" key="2">
    <source>
        <dbReference type="Proteomes" id="UP000305517"/>
    </source>
</evidence>
<dbReference type="OrthoDB" id="1366992at2"/>
<keyword evidence="2" id="KW-1185">Reference proteome</keyword>
<dbReference type="RefSeq" id="WP_138077444.1">
    <property type="nucleotide sequence ID" value="NZ_VAJM01000004.1"/>
</dbReference>
<organism evidence="1 2">
    <name type="scientific">Hymenobacter jeollabukensis</name>
    <dbReference type="NCBI Taxonomy" id="2025313"/>
    <lineage>
        <taxon>Bacteria</taxon>
        <taxon>Pseudomonadati</taxon>
        <taxon>Bacteroidota</taxon>
        <taxon>Cytophagia</taxon>
        <taxon>Cytophagales</taxon>
        <taxon>Hymenobacteraceae</taxon>
        <taxon>Hymenobacter</taxon>
    </lineage>
</organism>
<dbReference type="EMBL" id="VAJM01000004">
    <property type="protein sequence ID" value="TLM93011.1"/>
    <property type="molecule type" value="Genomic_DNA"/>
</dbReference>